<evidence type="ECO:0000313" key="1">
    <source>
        <dbReference type="EMBL" id="CAB3225715.1"/>
    </source>
</evidence>
<evidence type="ECO:0000313" key="2">
    <source>
        <dbReference type="Proteomes" id="UP000494106"/>
    </source>
</evidence>
<keyword evidence="2" id="KW-1185">Reference proteome</keyword>
<proteinExistence type="predicted"/>
<comment type="caution">
    <text evidence="1">The sequence shown here is derived from an EMBL/GenBank/DDBJ whole genome shotgun (WGS) entry which is preliminary data.</text>
</comment>
<accession>A0A8S0YYW3</accession>
<name>A0A8S0YYW3_ARCPL</name>
<sequence>MGSLLETHMDRVRNTEVLRLANVYGIEAYLMQRQLRWTYGHVSRMSNERVATWNASSMNSRAAGGNKEASPYAARIFIKDP</sequence>
<gene>
    <name evidence="1" type="ORF">APLA_LOCUS2554</name>
</gene>
<dbReference type="EMBL" id="CADEBC010000208">
    <property type="protein sequence ID" value="CAB3225715.1"/>
    <property type="molecule type" value="Genomic_DNA"/>
</dbReference>
<reference evidence="1 2" key="1">
    <citation type="submission" date="2020-04" db="EMBL/GenBank/DDBJ databases">
        <authorList>
            <person name="Wallbank WR R."/>
            <person name="Pardo Diaz C."/>
            <person name="Kozak K."/>
            <person name="Martin S."/>
            <person name="Jiggins C."/>
            <person name="Moest M."/>
            <person name="Warren A I."/>
            <person name="Byers J.R.P. K."/>
            <person name="Montejo-Kovacevich G."/>
            <person name="Yen C E."/>
        </authorList>
    </citation>
    <scope>NUCLEOTIDE SEQUENCE [LARGE SCALE GENOMIC DNA]</scope>
</reference>
<protein>
    <submittedName>
        <fullName evidence="1">Uncharacterized protein</fullName>
    </submittedName>
</protein>
<dbReference type="OrthoDB" id="410404at2759"/>
<dbReference type="AlphaFoldDB" id="A0A8S0YYW3"/>
<dbReference type="Proteomes" id="UP000494106">
    <property type="component" value="Unassembled WGS sequence"/>
</dbReference>
<organism evidence="1 2">
    <name type="scientific">Arctia plantaginis</name>
    <name type="common">Wood tiger moth</name>
    <name type="synonym">Phalaena plantaginis</name>
    <dbReference type="NCBI Taxonomy" id="874455"/>
    <lineage>
        <taxon>Eukaryota</taxon>
        <taxon>Metazoa</taxon>
        <taxon>Ecdysozoa</taxon>
        <taxon>Arthropoda</taxon>
        <taxon>Hexapoda</taxon>
        <taxon>Insecta</taxon>
        <taxon>Pterygota</taxon>
        <taxon>Neoptera</taxon>
        <taxon>Endopterygota</taxon>
        <taxon>Lepidoptera</taxon>
        <taxon>Glossata</taxon>
        <taxon>Ditrysia</taxon>
        <taxon>Noctuoidea</taxon>
        <taxon>Erebidae</taxon>
        <taxon>Arctiinae</taxon>
        <taxon>Arctia</taxon>
    </lineage>
</organism>